<name>A0AAW1SR68_9CHLO</name>
<feature type="compositionally biased region" description="Basic residues" evidence="1">
    <location>
        <begin position="36"/>
        <end position="46"/>
    </location>
</feature>
<proteinExistence type="predicted"/>
<evidence type="ECO:0000313" key="2">
    <source>
        <dbReference type="EMBL" id="KAK9852862.1"/>
    </source>
</evidence>
<reference evidence="2 3" key="1">
    <citation type="journal article" date="2024" name="Nat. Commun.">
        <title>Phylogenomics reveals the evolutionary origins of lichenization in chlorophyte algae.</title>
        <authorList>
            <person name="Puginier C."/>
            <person name="Libourel C."/>
            <person name="Otte J."/>
            <person name="Skaloud P."/>
            <person name="Haon M."/>
            <person name="Grisel S."/>
            <person name="Petersen M."/>
            <person name="Berrin J.G."/>
            <person name="Delaux P.M."/>
            <person name="Dal Grande F."/>
            <person name="Keller J."/>
        </authorList>
    </citation>
    <scope>NUCLEOTIDE SEQUENCE [LARGE SCALE GENOMIC DNA]</scope>
    <source>
        <strain evidence="2 3">SAG 2523</strain>
    </source>
</reference>
<accession>A0AAW1SR68</accession>
<organism evidence="2 3">
    <name type="scientific">Apatococcus fuscideae</name>
    <dbReference type="NCBI Taxonomy" id="2026836"/>
    <lineage>
        <taxon>Eukaryota</taxon>
        <taxon>Viridiplantae</taxon>
        <taxon>Chlorophyta</taxon>
        <taxon>core chlorophytes</taxon>
        <taxon>Trebouxiophyceae</taxon>
        <taxon>Chlorellales</taxon>
        <taxon>Chlorellaceae</taxon>
        <taxon>Apatococcus</taxon>
    </lineage>
</organism>
<dbReference type="Proteomes" id="UP001485043">
    <property type="component" value="Unassembled WGS sequence"/>
</dbReference>
<feature type="region of interest" description="Disordered" evidence="1">
    <location>
        <begin position="26"/>
        <end position="54"/>
    </location>
</feature>
<gene>
    <name evidence="2" type="ORF">WJX84_010876</name>
</gene>
<dbReference type="AlphaFoldDB" id="A0AAW1SR68"/>
<comment type="caution">
    <text evidence="2">The sequence shown here is derived from an EMBL/GenBank/DDBJ whole genome shotgun (WGS) entry which is preliminary data.</text>
</comment>
<keyword evidence="3" id="KW-1185">Reference proteome</keyword>
<evidence type="ECO:0000256" key="1">
    <source>
        <dbReference type="SAM" id="MobiDB-lite"/>
    </source>
</evidence>
<protein>
    <submittedName>
        <fullName evidence="2">Uncharacterized protein</fullName>
    </submittedName>
</protein>
<dbReference type="EMBL" id="JALJOV010001167">
    <property type="protein sequence ID" value="KAK9852862.1"/>
    <property type="molecule type" value="Genomic_DNA"/>
</dbReference>
<sequence>MILLLSGKEVILHCWRAYNGRAPKHGPKCIDMQPSKQRRIQSRPRRAQSSSQSSCQAHALRTAQVEDVPGLPSSLHECQHFINLTNGVEAMPLLTRMGLQHSFCRIQSTALEQKRFEVLMSELDANLLLSLALGKICLVYDLGSRNRVQGVPKAVWYGLEFIRYALEMLWMRRSGEVFLRGVRCTANFQKYLEQLSTPLTRRLKYYRRFMDPNLQHIQLYGVFKLTTRDGDLEFHRELVQAWARESNTSCQATPASACSTGKAAASATLEELESNGYNIFWGGRHHKHWAKDW</sequence>
<evidence type="ECO:0000313" key="3">
    <source>
        <dbReference type="Proteomes" id="UP001485043"/>
    </source>
</evidence>